<dbReference type="RefSeq" id="WP_236452833.1">
    <property type="nucleotide sequence ID" value="NZ_CBCSGE010000031.1"/>
</dbReference>
<evidence type="ECO:0000313" key="1">
    <source>
        <dbReference type="EMBL" id="MFB9096928.1"/>
    </source>
</evidence>
<sequence>MLKKVSKFGHVLNKSEQKVVFGGIRSICPTPGNYCPNDAAMIPVNCITDIAYCCVNNTWKAC</sequence>
<name>A0ABV5GNG5_9FLAO</name>
<evidence type="ECO:0008006" key="3">
    <source>
        <dbReference type="Google" id="ProtNLM"/>
    </source>
</evidence>
<proteinExistence type="predicted"/>
<organism evidence="1 2">
    <name type="scientific">Flavobacterium jumunjinense</name>
    <dbReference type="NCBI Taxonomy" id="998845"/>
    <lineage>
        <taxon>Bacteria</taxon>
        <taxon>Pseudomonadati</taxon>
        <taxon>Bacteroidota</taxon>
        <taxon>Flavobacteriia</taxon>
        <taxon>Flavobacteriales</taxon>
        <taxon>Flavobacteriaceae</taxon>
        <taxon>Flavobacterium</taxon>
    </lineage>
</organism>
<accession>A0ABV5GNG5</accession>
<dbReference type="EMBL" id="JBHMEY010000028">
    <property type="protein sequence ID" value="MFB9096928.1"/>
    <property type="molecule type" value="Genomic_DNA"/>
</dbReference>
<dbReference type="Proteomes" id="UP001589607">
    <property type="component" value="Unassembled WGS sequence"/>
</dbReference>
<evidence type="ECO:0000313" key="2">
    <source>
        <dbReference type="Proteomes" id="UP001589607"/>
    </source>
</evidence>
<gene>
    <name evidence="1" type="ORF">ACFFVF_10405</name>
</gene>
<keyword evidence="2" id="KW-1185">Reference proteome</keyword>
<comment type="caution">
    <text evidence="1">The sequence shown here is derived from an EMBL/GenBank/DDBJ whole genome shotgun (WGS) entry which is preliminary data.</text>
</comment>
<protein>
    <recommendedName>
        <fullName evidence="3">Bacteriocin-type signal sequence-containing protein</fullName>
    </recommendedName>
</protein>
<reference evidence="1 2" key="1">
    <citation type="submission" date="2024-09" db="EMBL/GenBank/DDBJ databases">
        <authorList>
            <person name="Sun Q."/>
            <person name="Mori K."/>
        </authorList>
    </citation>
    <scope>NUCLEOTIDE SEQUENCE [LARGE SCALE GENOMIC DNA]</scope>
    <source>
        <strain evidence="1 2">CECT 7955</strain>
    </source>
</reference>